<dbReference type="AlphaFoldDB" id="A0A2Z5ZHW5"/>
<evidence type="ECO:0000313" key="2">
    <source>
        <dbReference type="EMBL" id="BBC80113.1"/>
    </source>
</evidence>
<organism evidence="2 5">
    <name type="scientific">Acetobacter orientalis</name>
    <dbReference type="NCBI Taxonomy" id="146474"/>
    <lineage>
        <taxon>Bacteria</taxon>
        <taxon>Pseudomonadati</taxon>
        <taxon>Pseudomonadota</taxon>
        <taxon>Alphaproteobacteria</taxon>
        <taxon>Acetobacterales</taxon>
        <taxon>Acetobacteraceae</taxon>
        <taxon>Acetobacter</taxon>
    </lineage>
</organism>
<name>A0A2Z5ZHW5_9PROT</name>
<dbReference type="RefSeq" id="WP_048840361.1">
    <property type="nucleotide sequence ID" value="NZ_BAMX01000007.1"/>
</dbReference>
<accession>A0A0D6NGX5</accession>
<protein>
    <submittedName>
        <fullName evidence="2">Uncharacterized protein</fullName>
    </submittedName>
</protein>
<evidence type="ECO:0000313" key="5">
    <source>
        <dbReference type="Proteomes" id="UP000270034"/>
    </source>
</evidence>
<dbReference type="Proteomes" id="UP000032670">
    <property type="component" value="Unassembled WGS sequence"/>
</dbReference>
<evidence type="ECO:0000313" key="3">
    <source>
        <dbReference type="EMBL" id="GAN65302.1"/>
    </source>
</evidence>
<reference evidence="3 4" key="1">
    <citation type="submission" date="2012-11" db="EMBL/GenBank/DDBJ databases">
        <title>Whole genome sequence of Acetobacter orientalis 21F-2.</title>
        <authorList>
            <person name="Azuma Y."/>
            <person name="Higashiura N."/>
            <person name="Hirakawa H."/>
            <person name="Matsushita K."/>
        </authorList>
    </citation>
    <scope>NUCLEOTIDE SEQUENCE [LARGE SCALE GENOMIC DNA]</scope>
    <source>
        <strain evidence="3 4">21F-2</strain>
    </source>
</reference>
<dbReference type="STRING" id="1231341.Abor_007_050"/>
<keyword evidence="4" id="KW-1185">Reference proteome</keyword>
<feature type="region of interest" description="Disordered" evidence="1">
    <location>
        <begin position="204"/>
        <end position="233"/>
    </location>
</feature>
<evidence type="ECO:0000256" key="1">
    <source>
        <dbReference type="SAM" id="MobiDB-lite"/>
    </source>
</evidence>
<proteinExistence type="predicted"/>
<accession>A0A2Z5ZHW5</accession>
<dbReference type="Proteomes" id="UP000270034">
    <property type="component" value="Chromosome"/>
</dbReference>
<reference evidence="2 5" key="2">
    <citation type="submission" date="2018-02" db="EMBL/GenBank/DDBJ databases">
        <title>Acetobacter orientalis genome.</title>
        <authorList>
            <person name="Nakashima N."/>
            <person name="Tamura T."/>
        </authorList>
    </citation>
    <scope>NUCLEOTIDE SEQUENCE [LARGE SCALE GENOMIC DNA]</scope>
    <source>
        <strain evidence="2 5">FAN1</strain>
    </source>
</reference>
<gene>
    <name evidence="3" type="ORF">Abor_007_050</name>
    <name evidence="2" type="ORF">AcetOrient_orf02637</name>
</gene>
<evidence type="ECO:0000313" key="4">
    <source>
        <dbReference type="Proteomes" id="UP000032670"/>
    </source>
</evidence>
<sequence length="233" mass="24105">MQSLVSRLASLAAGSVAVCALTVGGVSAVSSQGHAQASVLLKHQSAQAVVETVDHTARELLLREGNGHLITIEYGSAVRDLPHVSPGDKLSISFVETLGADLAQPGSPLPESTLTTARGYVHGHPRGVIASFRRERAKIETIDLPSHTVSFVTEDDTSHIAVLRTKAMQDFLATLKVGDVIDITRMESISYIIQNDTVAQPAAPDATAPAAAAQAPVTAPAPAAPATAPATAQ</sequence>
<dbReference type="EMBL" id="AP018515">
    <property type="protein sequence ID" value="BBC80113.1"/>
    <property type="molecule type" value="Genomic_DNA"/>
</dbReference>
<dbReference type="EMBL" id="BAMX01000007">
    <property type="protein sequence ID" value="GAN65302.1"/>
    <property type="molecule type" value="Genomic_DNA"/>
</dbReference>
<dbReference type="GeneID" id="76203450"/>
<dbReference type="KEGG" id="aot:AcetOri_orf02637"/>